<accession>A0A8T8K6X2</accession>
<dbReference type="PANTHER" id="PTHR34068">
    <property type="entry name" value="UPF0145 PROTEIN YBJQ"/>
    <property type="match status" value="1"/>
</dbReference>
<evidence type="ECO:0000256" key="1">
    <source>
        <dbReference type="SAM" id="Phobius"/>
    </source>
</evidence>
<proteinExistence type="predicted"/>
<feature type="transmembrane region" description="Helical" evidence="1">
    <location>
        <begin position="69"/>
        <end position="88"/>
    </location>
</feature>
<keyword evidence="1" id="KW-0472">Membrane</keyword>
<dbReference type="Gene3D" id="3.30.110.70">
    <property type="entry name" value="Hypothetical protein apc22750. Chain B"/>
    <property type="match status" value="1"/>
</dbReference>
<dbReference type="SUPFAM" id="SSF117782">
    <property type="entry name" value="YbjQ-like"/>
    <property type="match status" value="1"/>
</dbReference>
<keyword evidence="1" id="KW-0812">Transmembrane</keyword>
<keyword evidence="1" id="KW-1133">Transmembrane helix</keyword>
<dbReference type="Pfam" id="PF01906">
    <property type="entry name" value="YbjQ_1"/>
    <property type="match status" value="1"/>
</dbReference>
<dbReference type="KEGG" id="meme:HYG87_09575"/>
<protein>
    <submittedName>
        <fullName evidence="2">Heavy metal-binding domain-containing protein</fullName>
    </submittedName>
</protein>
<gene>
    <name evidence="2" type="ORF">HYG87_09575</name>
</gene>
<dbReference type="InterPro" id="IPR035439">
    <property type="entry name" value="UPF0145_dom_sf"/>
</dbReference>
<feature type="transmembrane region" description="Helical" evidence="1">
    <location>
        <begin position="45"/>
        <end position="63"/>
    </location>
</feature>
<feature type="transmembrane region" description="Helical" evidence="1">
    <location>
        <begin position="14"/>
        <end position="38"/>
    </location>
</feature>
<reference evidence="2" key="1">
    <citation type="submission" date="2020-07" db="EMBL/GenBank/DDBJ databases">
        <title>Methanobacterium. sp. MethCan genome.</title>
        <authorList>
            <person name="Postec A."/>
            <person name="Quemeneur M."/>
        </authorList>
    </citation>
    <scope>NUCLEOTIDE SEQUENCE</scope>
    <source>
        <strain evidence="2">MethCAN</strain>
    </source>
</reference>
<evidence type="ECO:0000313" key="2">
    <source>
        <dbReference type="EMBL" id="QUH24364.1"/>
    </source>
</evidence>
<sequence>MVSSGTNFFIEKRWALIAISLGVIAGFGSALICIAFNLVIFGFNIMYIVSPLLAGFIETIIARKKYGKTTGAISALLTFLIINGYGWFAPGRIFPKEPVSLSLITIIAIILTIQAAFPIFVNYLLFVTSLGIVRKFIGFLIFLPSKILRIPPKEEVKPSEKEADEIFLDNLDTPLTSVPSIKGGKIKKYIGLVTGEAVAQENESEGKLDKLTRIIEPTPLEDMNLGEARKLALSRMMDDAKSRGANAVIEFKMDYVSMGGLQGSALIVTATGTAVLYE</sequence>
<dbReference type="AlphaFoldDB" id="A0A8T8K6X2"/>
<evidence type="ECO:0000313" key="3">
    <source>
        <dbReference type="Proteomes" id="UP000681041"/>
    </source>
</evidence>
<keyword evidence="3" id="KW-1185">Reference proteome</keyword>
<organism evidence="2 3">
    <name type="scientific">Methanobacterium alkalithermotolerans</name>
    <dbReference type="NCBI Taxonomy" id="2731220"/>
    <lineage>
        <taxon>Archaea</taxon>
        <taxon>Methanobacteriati</taxon>
        <taxon>Methanobacteriota</taxon>
        <taxon>Methanomada group</taxon>
        <taxon>Methanobacteria</taxon>
        <taxon>Methanobacteriales</taxon>
        <taxon>Methanobacteriaceae</taxon>
        <taxon>Methanobacterium</taxon>
    </lineage>
</organism>
<dbReference type="OrthoDB" id="78231at2157"/>
<dbReference type="PANTHER" id="PTHR34068:SF1">
    <property type="entry name" value="UPF0145 PROTEIN YBJQ"/>
    <property type="match status" value="1"/>
</dbReference>
<dbReference type="InterPro" id="IPR002765">
    <property type="entry name" value="UPF0145_YbjQ-like"/>
</dbReference>
<dbReference type="Proteomes" id="UP000681041">
    <property type="component" value="Chromosome"/>
</dbReference>
<name>A0A8T8K6X2_9EURY</name>
<feature type="transmembrane region" description="Helical" evidence="1">
    <location>
        <begin position="100"/>
        <end position="117"/>
    </location>
</feature>
<dbReference type="EMBL" id="CP058560">
    <property type="protein sequence ID" value="QUH24364.1"/>
    <property type="molecule type" value="Genomic_DNA"/>
</dbReference>